<evidence type="ECO:0000313" key="2">
    <source>
        <dbReference type="EMBL" id="VFU18663.1"/>
    </source>
</evidence>
<feature type="transmembrane region" description="Helical" evidence="1">
    <location>
        <begin position="40"/>
        <end position="59"/>
    </location>
</feature>
<dbReference type="InterPro" id="IPR019201">
    <property type="entry name" value="DUF2065"/>
</dbReference>
<keyword evidence="1" id="KW-0472">Membrane</keyword>
<evidence type="ECO:0000256" key="1">
    <source>
        <dbReference type="SAM" id="Phobius"/>
    </source>
</evidence>
<evidence type="ECO:0008006" key="3">
    <source>
        <dbReference type="Google" id="ProtNLM"/>
    </source>
</evidence>
<gene>
    <name evidence="2" type="ORF">SCFA_890008</name>
</gene>
<reference evidence="2" key="1">
    <citation type="submission" date="2019-03" db="EMBL/GenBank/DDBJ databases">
        <authorList>
            <person name="Hao L."/>
        </authorList>
    </citation>
    <scope>NUCLEOTIDE SEQUENCE</scope>
</reference>
<dbReference type="AlphaFoldDB" id="A0A485M5X4"/>
<sequence length="65" mass="7188">MDYFLSVLGMVFVIEALPYIAFPSKMKEFARYLETVPEKTLQVIGVIVAFAGLAVVYLGRLLGGM</sequence>
<keyword evidence="1" id="KW-0812">Transmembrane</keyword>
<proteinExistence type="predicted"/>
<organism evidence="2">
    <name type="scientific">anaerobic digester metagenome</name>
    <dbReference type="NCBI Taxonomy" id="1263854"/>
    <lineage>
        <taxon>unclassified sequences</taxon>
        <taxon>metagenomes</taxon>
        <taxon>ecological metagenomes</taxon>
    </lineage>
</organism>
<accession>A0A485M5X4</accession>
<dbReference type="Pfam" id="PF09838">
    <property type="entry name" value="DUF2065"/>
    <property type="match status" value="1"/>
</dbReference>
<dbReference type="EMBL" id="CAADRM010000157">
    <property type="protein sequence ID" value="VFU18663.1"/>
    <property type="molecule type" value="Genomic_DNA"/>
</dbReference>
<keyword evidence="1" id="KW-1133">Transmembrane helix</keyword>
<protein>
    <recommendedName>
        <fullName evidence="3">DUF2065 domain-containing protein</fullName>
    </recommendedName>
</protein>
<name>A0A485M5X4_9ZZZZ</name>